<dbReference type="EMBL" id="PEKM01000002">
    <property type="protein sequence ID" value="PIK17173.1"/>
    <property type="molecule type" value="Genomic_DNA"/>
</dbReference>
<dbReference type="Proteomes" id="UP000229111">
    <property type="component" value="Unassembled WGS sequence"/>
</dbReference>
<dbReference type="AlphaFoldDB" id="A0AAJ3V8M5"/>
<protein>
    <recommendedName>
        <fullName evidence="3">DNA-binding protein</fullName>
    </recommendedName>
</protein>
<evidence type="ECO:0000313" key="2">
    <source>
        <dbReference type="Proteomes" id="UP000229111"/>
    </source>
</evidence>
<evidence type="ECO:0000313" key="1">
    <source>
        <dbReference type="EMBL" id="PIK17173.1"/>
    </source>
</evidence>
<sequence length="133" mass="15271">MTENNMVPASLMEEIRSLKESMDRITSFILQLKHDYAVLEEKIELSTSDVLRLLGISKASLARWREANSVPYRYVSSNHVVYPFKGLYIAIKTGRASFKGFRRLEALQRLNAYKDGVLKGYMGDDSQTLFEEL</sequence>
<dbReference type="RefSeq" id="WP_099892412.1">
    <property type="nucleotide sequence ID" value="NZ_CP030095.1"/>
</dbReference>
<accession>A0AAJ3V8M5</accession>
<organism evidence="1 2">
    <name type="scientific">Prevotella intermedia</name>
    <dbReference type="NCBI Taxonomy" id="28131"/>
    <lineage>
        <taxon>Bacteria</taxon>
        <taxon>Pseudomonadati</taxon>
        <taxon>Bacteroidota</taxon>
        <taxon>Bacteroidia</taxon>
        <taxon>Bacteroidales</taxon>
        <taxon>Prevotellaceae</taxon>
        <taxon>Prevotella</taxon>
    </lineage>
</organism>
<evidence type="ECO:0008006" key="3">
    <source>
        <dbReference type="Google" id="ProtNLM"/>
    </source>
</evidence>
<proteinExistence type="predicted"/>
<comment type="caution">
    <text evidence="1">The sequence shown here is derived from an EMBL/GenBank/DDBJ whole genome shotgun (WGS) entry which is preliminary data.</text>
</comment>
<name>A0AAJ3V8M5_PREIN</name>
<reference evidence="1 2" key="1">
    <citation type="submission" date="2017-11" db="EMBL/GenBank/DDBJ databases">
        <title>Genome sequencing of Prevotella intermedia KCOM 1101.</title>
        <authorList>
            <person name="Kook J.-K."/>
            <person name="Park S.-N."/>
            <person name="Lim Y.K."/>
        </authorList>
    </citation>
    <scope>NUCLEOTIDE SEQUENCE [LARGE SCALE GENOMIC DNA]</scope>
    <source>
        <strain evidence="1 2">KCOM 1101</strain>
    </source>
</reference>
<gene>
    <name evidence="1" type="ORF">CTI16_09090</name>
</gene>